<organism evidence="3 4">
    <name type="scientific">Holothuria leucospilota</name>
    <name type="common">Black long sea cucumber</name>
    <name type="synonym">Mertensiothuria leucospilota</name>
    <dbReference type="NCBI Taxonomy" id="206669"/>
    <lineage>
        <taxon>Eukaryota</taxon>
        <taxon>Metazoa</taxon>
        <taxon>Echinodermata</taxon>
        <taxon>Eleutherozoa</taxon>
        <taxon>Echinozoa</taxon>
        <taxon>Holothuroidea</taxon>
        <taxon>Aspidochirotacea</taxon>
        <taxon>Aspidochirotida</taxon>
        <taxon>Holothuriidae</taxon>
        <taxon>Holothuria</taxon>
    </lineage>
</organism>
<name>A0A9Q1BP55_HOLLE</name>
<gene>
    <name evidence="3" type="ORF">HOLleu_26443</name>
</gene>
<dbReference type="PANTHER" id="PTHR11505">
    <property type="entry name" value="L1 TRANSPOSABLE ELEMENT-RELATED"/>
    <property type="match status" value="1"/>
</dbReference>
<protein>
    <recommendedName>
        <fullName evidence="5">Chromo domain-containing protein</fullName>
    </recommendedName>
</protein>
<dbReference type="InterPro" id="IPR004244">
    <property type="entry name" value="Transposase_22"/>
</dbReference>
<feature type="coiled-coil region" evidence="1">
    <location>
        <begin position="63"/>
        <end position="129"/>
    </location>
</feature>
<dbReference type="EMBL" id="JAIZAY010000013">
    <property type="protein sequence ID" value="KAJ8030129.1"/>
    <property type="molecule type" value="Genomic_DNA"/>
</dbReference>
<keyword evidence="4" id="KW-1185">Reference proteome</keyword>
<keyword evidence="1" id="KW-0175">Coiled coil</keyword>
<dbReference type="SUPFAM" id="SSF54160">
    <property type="entry name" value="Chromo domain-like"/>
    <property type="match status" value="1"/>
</dbReference>
<evidence type="ECO:0008006" key="5">
    <source>
        <dbReference type="Google" id="ProtNLM"/>
    </source>
</evidence>
<evidence type="ECO:0000256" key="2">
    <source>
        <dbReference type="SAM" id="MobiDB-lite"/>
    </source>
</evidence>
<evidence type="ECO:0000313" key="3">
    <source>
        <dbReference type="EMBL" id="KAJ8030129.1"/>
    </source>
</evidence>
<evidence type="ECO:0000256" key="1">
    <source>
        <dbReference type="SAM" id="Coils"/>
    </source>
</evidence>
<proteinExistence type="predicted"/>
<dbReference type="Proteomes" id="UP001152320">
    <property type="component" value="Chromosome 13"/>
</dbReference>
<reference evidence="3" key="1">
    <citation type="submission" date="2021-10" db="EMBL/GenBank/DDBJ databases">
        <title>Tropical sea cucumber genome reveals ecological adaptation and Cuvierian tubules defense mechanism.</title>
        <authorList>
            <person name="Chen T."/>
        </authorList>
    </citation>
    <scope>NUCLEOTIDE SEQUENCE</scope>
    <source>
        <strain evidence="3">Nanhai2018</strain>
        <tissue evidence="3">Muscle</tissue>
    </source>
</reference>
<evidence type="ECO:0000313" key="4">
    <source>
        <dbReference type="Proteomes" id="UP001152320"/>
    </source>
</evidence>
<sequence length="486" mass="56515">MGRKKVGKNRPKDQLTLPELTPQVPTQSKRRSVNVLSDSSDTESETGAASPLVTLQASIKASLRKVEKSLNRVHMQLQTLEENFNEVIEVLSKRVEDVEHKQKRHSDKITELEKKLEKLKKLNSEQDQKLNIQERFSRRSNIRIVGYPASEGVNCEEIVKAVMEQVGVTNVTIERAHRDGRPTNDRPRHILAKLSFYADKVVAMKNQRRALANQEYFITDDLTKTDLQEKRKRSAQVSQLYTQGVKLRFSAGRWRDDMEFRKSRCKRVDYRKLHSGVSLRELSSPKRKTTWSTSKFYKLEVKGSRKVNTNRREVLVHYTGWDKKFDEWRLENEILNTPAEAISGDALDFFEFQLICGIKENLTPGRKTNSEVTIAVQVQQDIFEDFVRSKAFHSEDKFGRRVLRFQSAAVAKSAFTPDWWYRICNSAGDFVSVNFETFQIWLSERRPLEEYSTEGIQTLFHRGFQAIVRFVKTQGNRYDLESLLQQ</sequence>
<dbReference type="Gene3D" id="3.30.70.1820">
    <property type="entry name" value="L1 transposable element, RRM domain"/>
    <property type="match status" value="1"/>
</dbReference>
<dbReference type="OrthoDB" id="10040943at2759"/>
<comment type="caution">
    <text evidence="3">The sequence shown here is derived from an EMBL/GenBank/DDBJ whole genome shotgun (WGS) entry which is preliminary data.</text>
</comment>
<dbReference type="AlphaFoldDB" id="A0A9Q1BP55"/>
<accession>A0A9Q1BP55</accession>
<dbReference type="InterPro" id="IPR016197">
    <property type="entry name" value="Chromo-like_dom_sf"/>
</dbReference>
<feature type="region of interest" description="Disordered" evidence="2">
    <location>
        <begin position="1"/>
        <end position="49"/>
    </location>
</feature>
<dbReference type="Gene3D" id="2.30.30.140">
    <property type="match status" value="1"/>
</dbReference>